<dbReference type="AlphaFoldDB" id="A0AAU9RX68"/>
<dbReference type="Proteomes" id="UP000836841">
    <property type="component" value="Chromosome 3"/>
</dbReference>
<dbReference type="GO" id="GO:0046872">
    <property type="term" value="F:metal ion binding"/>
    <property type="evidence" value="ECO:0007669"/>
    <property type="project" value="UniProtKB-KW"/>
</dbReference>
<sequence>MADRFFDNVMPDLVRETKSEAGGDSLMNLLAMPYSSLSQQLKRSALDLKETVVMEAWGFSGQIVEDFTLYSGTLGAAFLLFRAYQVTGNANDLSLCLQIVKACDAASASSGDVTFICGRAGVCGLGAAAAKRSGEQELLNHYLAQFRQIRLSSDLPNELLYGRAGYLWACLFVNKYVGAETVPSATIRQVAEEIIKEGRSMAKNGSSPLMFEWYGERYWGAAHGLAGVMNVLMDVQLTPDEAEDVKGTLKYMIKNRFPSGNYPASEEDRGRDLLVHWCHGAPGIALTLVKAAEVFGEREFLEAGAAAAEVVWNRGLLKRVGICHGISGNAYVFLSLYRTTGRSEYLYRAKAFASFLLDRGHKLLSKGEMHGGDSPYSLFEGVGGMAYLFLDMVDPSQARFPGYEL</sequence>
<keyword evidence="6" id="KW-1185">Reference proteome</keyword>
<dbReference type="PANTHER" id="PTHR12736:SF22">
    <property type="entry name" value="LANC-LIKE PROTEIN GCL2"/>
    <property type="match status" value="1"/>
</dbReference>
<evidence type="ECO:0000313" key="5">
    <source>
        <dbReference type="EMBL" id="CAH2051121.1"/>
    </source>
</evidence>
<evidence type="ECO:0000256" key="4">
    <source>
        <dbReference type="PIRSR" id="PIRSR607822-1"/>
    </source>
</evidence>
<dbReference type="Pfam" id="PF05147">
    <property type="entry name" value="LANC_like"/>
    <property type="match status" value="1"/>
</dbReference>
<feature type="binding site" evidence="4">
    <location>
        <position position="278"/>
    </location>
    <ligand>
        <name>Zn(2+)</name>
        <dbReference type="ChEBI" id="CHEBI:29105"/>
    </ligand>
</feature>
<feature type="binding site" evidence="4">
    <location>
        <position position="324"/>
    </location>
    <ligand>
        <name>Zn(2+)</name>
        <dbReference type="ChEBI" id="CHEBI:29105"/>
    </ligand>
</feature>
<dbReference type="SMART" id="SM01260">
    <property type="entry name" value="LANC_like"/>
    <property type="match status" value="1"/>
</dbReference>
<name>A0AAU9RX68_THLAR</name>
<evidence type="ECO:0008006" key="7">
    <source>
        <dbReference type="Google" id="ProtNLM"/>
    </source>
</evidence>
<feature type="binding site" evidence="4">
    <location>
        <position position="323"/>
    </location>
    <ligand>
        <name>Zn(2+)</name>
        <dbReference type="ChEBI" id="CHEBI:29105"/>
    </ligand>
</feature>
<dbReference type="CDD" id="cd04794">
    <property type="entry name" value="euk_LANCL"/>
    <property type="match status" value="1"/>
</dbReference>
<dbReference type="PANTHER" id="PTHR12736">
    <property type="entry name" value="LANC-LIKE PROTEIN"/>
    <property type="match status" value="1"/>
</dbReference>
<dbReference type="InterPro" id="IPR012341">
    <property type="entry name" value="6hp_glycosidase-like_sf"/>
</dbReference>
<reference evidence="5 6" key="1">
    <citation type="submission" date="2022-03" db="EMBL/GenBank/DDBJ databases">
        <authorList>
            <person name="Nunn A."/>
            <person name="Chopra R."/>
            <person name="Nunn A."/>
            <person name="Contreras Garrido A."/>
        </authorList>
    </citation>
    <scope>NUCLEOTIDE SEQUENCE [LARGE SCALE GENOMIC DNA]</scope>
</reference>
<dbReference type="GO" id="GO:0031179">
    <property type="term" value="P:peptide modification"/>
    <property type="evidence" value="ECO:0007669"/>
    <property type="project" value="InterPro"/>
</dbReference>
<gene>
    <name evidence="5" type="ORF">TAV2_LOCUS9096</name>
</gene>
<comment type="similarity">
    <text evidence="1">Belongs to the LanC-like protein family.</text>
</comment>
<dbReference type="PRINTS" id="PR01950">
    <property type="entry name" value="LANCSUPER"/>
</dbReference>
<dbReference type="EMBL" id="OU466859">
    <property type="protein sequence ID" value="CAH2051121.1"/>
    <property type="molecule type" value="Genomic_DNA"/>
</dbReference>
<accession>A0AAU9RX68</accession>
<dbReference type="InterPro" id="IPR007822">
    <property type="entry name" value="LANC-like"/>
</dbReference>
<proteinExistence type="inferred from homology"/>
<dbReference type="SUPFAM" id="SSF158745">
    <property type="entry name" value="LanC-like"/>
    <property type="match status" value="1"/>
</dbReference>
<dbReference type="Gene3D" id="1.50.10.10">
    <property type="match status" value="1"/>
</dbReference>
<evidence type="ECO:0000313" key="6">
    <source>
        <dbReference type="Proteomes" id="UP000836841"/>
    </source>
</evidence>
<dbReference type="PRINTS" id="PR01951">
    <property type="entry name" value="LANCEUKARYTE"/>
</dbReference>
<protein>
    <recommendedName>
        <fullName evidence="7">LanC-like protein GCL2</fullName>
    </recommendedName>
</protein>
<evidence type="ECO:0000256" key="3">
    <source>
        <dbReference type="ARBA" id="ARBA00022833"/>
    </source>
</evidence>
<dbReference type="FunFam" id="1.50.10.10:FF:000035">
    <property type="entry name" value="LanC-like protein 2"/>
    <property type="match status" value="1"/>
</dbReference>
<evidence type="ECO:0000256" key="2">
    <source>
        <dbReference type="ARBA" id="ARBA00022723"/>
    </source>
</evidence>
<keyword evidence="3 4" id="KW-0862">Zinc</keyword>
<keyword evidence="2 4" id="KW-0479">Metal-binding</keyword>
<dbReference type="GO" id="GO:0005975">
    <property type="term" value="P:carbohydrate metabolic process"/>
    <property type="evidence" value="ECO:0007669"/>
    <property type="project" value="InterPro"/>
</dbReference>
<dbReference type="InterPro" id="IPR020464">
    <property type="entry name" value="LanC-like_prot_euk"/>
</dbReference>
<dbReference type="GO" id="GO:0005886">
    <property type="term" value="C:plasma membrane"/>
    <property type="evidence" value="ECO:0007669"/>
    <property type="project" value="TreeGrafter"/>
</dbReference>
<evidence type="ECO:0000256" key="1">
    <source>
        <dbReference type="ARBA" id="ARBA00007179"/>
    </source>
</evidence>
<organism evidence="5 6">
    <name type="scientific">Thlaspi arvense</name>
    <name type="common">Field penny-cress</name>
    <dbReference type="NCBI Taxonomy" id="13288"/>
    <lineage>
        <taxon>Eukaryota</taxon>
        <taxon>Viridiplantae</taxon>
        <taxon>Streptophyta</taxon>
        <taxon>Embryophyta</taxon>
        <taxon>Tracheophyta</taxon>
        <taxon>Spermatophyta</taxon>
        <taxon>Magnoliopsida</taxon>
        <taxon>eudicotyledons</taxon>
        <taxon>Gunneridae</taxon>
        <taxon>Pentapetalae</taxon>
        <taxon>rosids</taxon>
        <taxon>malvids</taxon>
        <taxon>Brassicales</taxon>
        <taxon>Brassicaceae</taxon>
        <taxon>Thlaspideae</taxon>
        <taxon>Thlaspi</taxon>
    </lineage>
</organism>